<reference evidence="4" key="3">
    <citation type="submission" date="2015-06" db="UniProtKB">
        <authorList>
            <consortium name="EnsemblProtists"/>
        </authorList>
    </citation>
    <scope>IDENTIFICATION</scope>
</reference>
<dbReference type="InterPro" id="IPR036812">
    <property type="entry name" value="NAD(P)_OxRdtase_dom_sf"/>
</dbReference>
<proteinExistence type="predicted"/>
<protein>
    <recommendedName>
        <fullName evidence="2">NADP-dependent oxidoreductase domain-containing protein</fullName>
    </recommendedName>
</protein>
<keyword evidence="5" id="KW-1185">Reference proteome</keyword>
<gene>
    <name evidence="3" type="ORF">GUITHDRAFT_141880</name>
</gene>
<dbReference type="RefSeq" id="XP_005828610.1">
    <property type="nucleotide sequence ID" value="XM_005828553.1"/>
</dbReference>
<evidence type="ECO:0000259" key="2">
    <source>
        <dbReference type="Pfam" id="PF00248"/>
    </source>
</evidence>
<evidence type="ECO:0000313" key="4">
    <source>
        <dbReference type="EnsemblProtists" id="EKX41630"/>
    </source>
</evidence>
<dbReference type="PANTHER" id="PTHR43147">
    <property type="entry name" value="PROTEIN TAS"/>
    <property type="match status" value="1"/>
</dbReference>
<dbReference type="Pfam" id="PF00248">
    <property type="entry name" value="Aldo_ket_red"/>
    <property type="match status" value="1"/>
</dbReference>
<dbReference type="OMA" id="WTLAGGH"/>
<dbReference type="EnsemblProtists" id="EKX41630">
    <property type="protein sequence ID" value="EKX41630"/>
    <property type="gene ID" value="GUITHDRAFT_141880"/>
</dbReference>
<dbReference type="EMBL" id="JH993022">
    <property type="protein sequence ID" value="EKX41630.1"/>
    <property type="molecule type" value="Genomic_DNA"/>
</dbReference>
<evidence type="ECO:0000313" key="3">
    <source>
        <dbReference type="EMBL" id="EKX41630.1"/>
    </source>
</evidence>
<dbReference type="HOGENOM" id="CLU_023205_4_0_1"/>
<dbReference type="Proteomes" id="UP000011087">
    <property type="component" value="Unassembled WGS sequence"/>
</dbReference>
<feature type="region of interest" description="Disordered" evidence="1">
    <location>
        <begin position="280"/>
        <end position="317"/>
    </location>
</feature>
<reference evidence="5" key="2">
    <citation type="submission" date="2012-11" db="EMBL/GenBank/DDBJ databases">
        <authorList>
            <person name="Kuo A."/>
            <person name="Curtis B.A."/>
            <person name="Tanifuji G."/>
            <person name="Burki F."/>
            <person name="Gruber A."/>
            <person name="Irimia M."/>
            <person name="Maruyama S."/>
            <person name="Arias M.C."/>
            <person name="Ball S.G."/>
            <person name="Gile G.H."/>
            <person name="Hirakawa Y."/>
            <person name="Hopkins J.F."/>
            <person name="Rensing S.A."/>
            <person name="Schmutz J."/>
            <person name="Symeonidi A."/>
            <person name="Elias M."/>
            <person name="Eveleigh R.J."/>
            <person name="Herman E.K."/>
            <person name="Klute M.J."/>
            <person name="Nakayama T."/>
            <person name="Obornik M."/>
            <person name="Reyes-Prieto A."/>
            <person name="Armbrust E.V."/>
            <person name="Aves S.J."/>
            <person name="Beiko R.G."/>
            <person name="Coutinho P."/>
            <person name="Dacks J.B."/>
            <person name="Durnford D.G."/>
            <person name="Fast N.M."/>
            <person name="Green B.R."/>
            <person name="Grisdale C."/>
            <person name="Hempe F."/>
            <person name="Henrissat B."/>
            <person name="Hoppner M.P."/>
            <person name="Ishida K.-I."/>
            <person name="Kim E."/>
            <person name="Koreny L."/>
            <person name="Kroth P.G."/>
            <person name="Liu Y."/>
            <person name="Malik S.-B."/>
            <person name="Maier U.G."/>
            <person name="McRose D."/>
            <person name="Mock T."/>
            <person name="Neilson J.A."/>
            <person name="Onodera N.T."/>
            <person name="Poole A.M."/>
            <person name="Pritham E.J."/>
            <person name="Richards T.A."/>
            <person name="Rocap G."/>
            <person name="Roy S.W."/>
            <person name="Sarai C."/>
            <person name="Schaack S."/>
            <person name="Shirato S."/>
            <person name="Slamovits C.H."/>
            <person name="Spencer D.F."/>
            <person name="Suzuki S."/>
            <person name="Worden A.Z."/>
            <person name="Zauner S."/>
            <person name="Barry K."/>
            <person name="Bell C."/>
            <person name="Bharti A.K."/>
            <person name="Crow J.A."/>
            <person name="Grimwood J."/>
            <person name="Kramer R."/>
            <person name="Lindquist E."/>
            <person name="Lucas S."/>
            <person name="Salamov A."/>
            <person name="McFadden G.I."/>
            <person name="Lane C.E."/>
            <person name="Keeling P.J."/>
            <person name="Gray M.W."/>
            <person name="Grigoriev I.V."/>
            <person name="Archibald J.M."/>
        </authorList>
    </citation>
    <scope>NUCLEOTIDE SEQUENCE</scope>
    <source>
        <strain evidence="5">CCMP2712</strain>
    </source>
</reference>
<reference evidence="3 5" key="1">
    <citation type="journal article" date="2012" name="Nature">
        <title>Algal genomes reveal evolutionary mosaicism and the fate of nucleomorphs.</title>
        <authorList>
            <consortium name="DOE Joint Genome Institute"/>
            <person name="Curtis B.A."/>
            <person name="Tanifuji G."/>
            <person name="Burki F."/>
            <person name="Gruber A."/>
            <person name="Irimia M."/>
            <person name="Maruyama S."/>
            <person name="Arias M.C."/>
            <person name="Ball S.G."/>
            <person name="Gile G.H."/>
            <person name="Hirakawa Y."/>
            <person name="Hopkins J.F."/>
            <person name="Kuo A."/>
            <person name="Rensing S.A."/>
            <person name="Schmutz J."/>
            <person name="Symeonidi A."/>
            <person name="Elias M."/>
            <person name="Eveleigh R.J."/>
            <person name="Herman E.K."/>
            <person name="Klute M.J."/>
            <person name="Nakayama T."/>
            <person name="Obornik M."/>
            <person name="Reyes-Prieto A."/>
            <person name="Armbrust E.V."/>
            <person name="Aves S.J."/>
            <person name="Beiko R.G."/>
            <person name="Coutinho P."/>
            <person name="Dacks J.B."/>
            <person name="Durnford D.G."/>
            <person name="Fast N.M."/>
            <person name="Green B.R."/>
            <person name="Grisdale C.J."/>
            <person name="Hempel F."/>
            <person name="Henrissat B."/>
            <person name="Hoppner M.P."/>
            <person name="Ishida K."/>
            <person name="Kim E."/>
            <person name="Koreny L."/>
            <person name="Kroth P.G."/>
            <person name="Liu Y."/>
            <person name="Malik S.B."/>
            <person name="Maier U.G."/>
            <person name="McRose D."/>
            <person name="Mock T."/>
            <person name="Neilson J.A."/>
            <person name="Onodera N.T."/>
            <person name="Poole A.M."/>
            <person name="Pritham E.J."/>
            <person name="Richards T.A."/>
            <person name="Rocap G."/>
            <person name="Roy S.W."/>
            <person name="Sarai C."/>
            <person name="Schaack S."/>
            <person name="Shirato S."/>
            <person name="Slamovits C.H."/>
            <person name="Spencer D.F."/>
            <person name="Suzuki S."/>
            <person name="Worden A.Z."/>
            <person name="Zauner S."/>
            <person name="Barry K."/>
            <person name="Bell C."/>
            <person name="Bharti A.K."/>
            <person name="Crow J.A."/>
            <person name="Grimwood J."/>
            <person name="Kramer R."/>
            <person name="Lindquist E."/>
            <person name="Lucas S."/>
            <person name="Salamov A."/>
            <person name="McFadden G.I."/>
            <person name="Lane C.E."/>
            <person name="Keeling P.J."/>
            <person name="Gray M.W."/>
            <person name="Grigoriev I.V."/>
            <person name="Archibald J.M."/>
        </authorList>
    </citation>
    <scope>NUCLEOTIDE SEQUENCE</scope>
    <source>
        <strain evidence="3 5">CCMP2712</strain>
    </source>
</reference>
<evidence type="ECO:0000256" key="1">
    <source>
        <dbReference type="SAM" id="MobiDB-lite"/>
    </source>
</evidence>
<dbReference type="OrthoDB" id="48988at2759"/>
<dbReference type="eggNOG" id="KOG1575">
    <property type="taxonomic scope" value="Eukaryota"/>
</dbReference>
<organism evidence="3">
    <name type="scientific">Guillardia theta (strain CCMP2712)</name>
    <name type="common">Cryptophyte</name>
    <dbReference type="NCBI Taxonomy" id="905079"/>
    <lineage>
        <taxon>Eukaryota</taxon>
        <taxon>Cryptophyceae</taxon>
        <taxon>Pyrenomonadales</taxon>
        <taxon>Geminigeraceae</taxon>
        <taxon>Guillardia</taxon>
    </lineage>
</organism>
<dbReference type="AlphaFoldDB" id="L1J0K8"/>
<accession>L1J0K8</accession>
<sequence length="317" mass="35613">MEQLVRRGFNTFDSALVYGMAEEAIATYCERNRAAAAACVFNTKLIPTGSSGLSEEQVRQALLPASRARGGRLDLVHFYWWDFDKSNYVSSLLNAQRLVEVGEMRGIALTGFDSQHVEEVVEAGVRVEAVQLSLSIVDTRAVDGRMLEVCRRHNIAMFAHGTLLGGFLSERWVGVEEPKAVELETSQLRKYLRWIQLWGSWELLQELLDVLRRVAERKGVSMPVVAMRWALQQEGVASVIVGTRMGMKGKLHVEEKRRALEIELDQEDMEAIARVQKKGRPLMETLGDSGDEFHVKNRRKRTQGGARSRKEEGGVGA</sequence>
<feature type="compositionally biased region" description="Basic and acidic residues" evidence="1">
    <location>
        <begin position="308"/>
        <end position="317"/>
    </location>
</feature>
<dbReference type="PaxDb" id="55529-EKX41630"/>
<evidence type="ECO:0000313" key="5">
    <source>
        <dbReference type="Proteomes" id="UP000011087"/>
    </source>
</evidence>
<dbReference type="Gene3D" id="3.20.20.100">
    <property type="entry name" value="NADP-dependent oxidoreductase domain"/>
    <property type="match status" value="1"/>
</dbReference>
<dbReference type="InterPro" id="IPR023210">
    <property type="entry name" value="NADP_OxRdtase_dom"/>
</dbReference>
<dbReference type="KEGG" id="gtt:GUITHDRAFT_141880"/>
<feature type="domain" description="NADP-dependent oxidoreductase" evidence="2">
    <location>
        <begin position="2"/>
        <end position="275"/>
    </location>
</feature>
<dbReference type="GeneID" id="17298281"/>
<dbReference type="PANTHER" id="PTHR43147:SF2">
    <property type="entry name" value="NADP-DEPENDENT OXIDOREDUCTASE DOMAIN-CONTAINING PROTEIN"/>
    <property type="match status" value="1"/>
</dbReference>
<name>L1J0K8_GUITC</name>
<dbReference type="STRING" id="905079.L1J0K8"/>
<dbReference type="SUPFAM" id="SSF51430">
    <property type="entry name" value="NAD(P)-linked oxidoreductase"/>
    <property type="match status" value="1"/>
</dbReference>